<dbReference type="Pfam" id="PF02492">
    <property type="entry name" value="cobW"/>
    <property type="match status" value="1"/>
</dbReference>
<keyword evidence="8" id="KW-1185">Reference proteome</keyword>
<evidence type="ECO:0000259" key="6">
    <source>
        <dbReference type="SMART" id="SM00833"/>
    </source>
</evidence>
<dbReference type="Gene3D" id="3.30.1220.10">
    <property type="entry name" value="CobW-like, C-terminal domain"/>
    <property type="match status" value="1"/>
</dbReference>
<evidence type="ECO:0000313" key="8">
    <source>
        <dbReference type="Proteomes" id="UP000715441"/>
    </source>
</evidence>
<dbReference type="InterPro" id="IPR027417">
    <property type="entry name" value="P-loop_NTPase"/>
</dbReference>
<dbReference type="Gene3D" id="3.40.50.300">
    <property type="entry name" value="P-loop containing nucleotide triphosphate hydrolases"/>
    <property type="match status" value="1"/>
</dbReference>
<dbReference type="CDD" id="cd03112">
    <property type="entry name" value="CobW-like"/>
    <property type="match status" value="1"/>
</dbReference>
<dbReference type="SUPFAM" id="SSF90002">
    <property type="entry name" value="Hypothetical protein YjiA, C-terminal domain"/>
    <property type="match status" value="1"/>
</dbReference>
<dbReference type="Pfam" id="PF07683">
    <property type="entry name" value="CobW_C"/>
    <property type="match status" value="1"/>
</dbReference>
<evidence type="ECO:0000256" key="1">
    <source>
        <dbReference type="ARBA" id="ARBA00022741"/>
    </source>
</evidence>
<accession>A0ABX1J4C7</accession>
<evidence type="ECO:0000256" key="4">
    <source>
        <dbReference type="ARBA" id="ARBA00034320"/>
    </source>
</evidence>
<keyword evidence="1" id="KW-0547">Nucleotide-binding</keyword>
<dbReference type="InterPro" id="IPR051316">
    <property type="entry name" value="Zinc-reg_GTPase_activator"/>
</dbReference>
<dbReference type="InterPro" id="IPR036627">
    <property type="entry name" value="CobW-likC_sf"/>
</dbReference>
<keyword evidence="2" id="KW-0378">Hydrolase</keyword>
<proteinExistence type="inferred from homology"/>
<name>A0ABX1J4C7_9PSEU</name>
<comment type="similarity">
    <text evidence="4">Belongs to the SIMIBI class G3E GTPase family. ZNG1 subfamily.</text>
</comment>
<evidence type="ECO:0000313" key="7">
    <source>
        <dbReference type="EMBL" id="NKQ54613.1"/>
    </source>
</evidence>
<dbReference type="InterPro" id="IPR011629">
    <property type="entry name" value="CobW-like_C"/>
</dbReference>
<comment type="caution">
    <text evidence="7">The sequence shown here is derived from an EMBL/GenBank/DDBJ whole genome shotgun (WGS) entry which is preliminary data.</text>
</comment>
<evidence type="ECO:0000256" key="3">
    <source>
        <dbReference type="ARBA" id="ARBA00023186"/>
    </source>
</evidence>
<dbReference type="PANTHER" id="PTHR13748:SF62">
    <property type="entry name" value="COBW DOMAIN-CONTAINING PROTEIN"/>
    <property type="match status" value="1"/>
</dbReference>
<gene>
    <name evidence="7" type="ORF">HFP15_17160</name>
</gene>
<organism evidence="7 8">
    <name type="scientific">Amycolatopsis acididurans</name>
    <dbReference type="NCBI Taxonomy" id="2724524"/>
    <lineage>
        <taxon>Bacteria</taxon>
        <taxon>Bacillati</taxon>
        <taxon>Actinomycetota</taxon>
        <taxon>Actinomycetes</taxon>
        <taxon>Pseudonocardiales</taxon>
        <taxon>Pseudonocardiaceae</taxon>
        <taxon>Amycolatopsis</taxon>
    </lineage>
</organism>
<sequence>MIRSAPRVVAANLAGYPVPFFLVRNRVPVIVLAGYLGSGKTTLLNHLLRGDHNVAIGVIVNDFGAVNVDALSVAGQVDSMVSLGNGCLCCAVDASGLDKMLDRLAQADVDVIVIEASGLAEPRELVRLVLSSSHDRIHYGGLVEVVDAAEFEASRQRHPELDQHLAFADLVVLNKIDRLDEAERAGVTALVDELADGRPVVPAAYGRIELDLLLEPVAREEIPVARQMSLDELLRDQHDDDHHDHFHTAYSSVEFVSDLPLHPRKFLRLLDSRPRGLYRAKGLVYFGLPAHRQKFVLHTVGPWLEFERTRWAAGEARQTRLVFIGMGLDEAALRGALDACVEPDPESVEENAMLRVLRHAGIE</sequence>
<comment type="catalytic activity">
    <reaction evidence="5">
        <text>GTP + H2O = GDP + phosphate + H(+)</text>
        <dbReference type="Rhea" id="RHEA:19669"/>
        <dbReference type="ChEBI" id="CHEBI:15377"/>
        <dbReference type="ChEBI" id="CHEBI:15378"/>
        <dbReference type="ChEBI" id="CHEBI:37565"/>
        <dbReference type="ChEBI" id="CHEBI:43474"/>
        <dbReference type="ChEBI" id="CHEBI:58189"/>
    </reaction>
    <physiologicalReaction direction="left-to-right" evidence="5">
        <dbReference type="Rhea" id="RHEA:19670"/>
    </physiologicalReaction>
</comment>
<dbReference type="Proteomes" id="UP000715441">
    <property type="component" value="Unassembled WGS sequence"/>
</dbReference>
<dbReference type="InterPro" id="IPR003495">
    <property type="entry name" value="CobW/HypB/UreG_nucleotide-bd"/>
</dbReference>
<dbReference type="SUPFAM" id="SSF52540">
    <property type="entry name" value="P-loop containing nucleoside triphosphate hydrolases"/>
    <property type="match status" value="1"/>
</dbReference>
<keyword evidence="3" id="KW-0143">Chaperone</keyword>
<protein>
    <submittedName>
        <fullName evidence="7">GTP-binding protein</fullName>
    </submittedName>
</protein>
<evidence type="ECO:0000256" key="5">
    <source>
        <dbReference type="ARBA" id="ARBA00049117"/>
    </source>
</evidence>
<dbReference type="EMBL" id="JAAXLS010000010">
    <property type="protein sequence ID" value="NKQ54613.1"/>
    <property type="molecule type" value="Genomic_DNA"/>
</dbReference>
<dbReference type="SMART" id="SM00833">
    <property type="entry name" value="CobW_C"/>
    <property type="match status" value="1"/>
</dbReference>
<evidence type="ECO:0000256" key="2">
    <source>
        <dbReference type="ARBA" id="ARBA00022801"/>
    </source>
</evidence>
<feature type="domain" description="CobW C-terminal" evidence="6">
    <location>
        <begin position="250"/>
        <end position="341"/>
    </location>
</feature>
<reference evidence="7 8" key="1">
    <citation type="submission" date="2020-04" db="EMBL/GenBank/DDBJ databases">
        <title>Novel species.</title>
        <authorList>
            <person name="Teo W.F.A."/>
            <person name="Lipun K."/>
            <person name="Srisuk N."/>
            <person name="Duangmal K."/>
        </authorList>
    </citation>
    <scope>NUCLEOTIDE SEQUENCE [LARGE SCALE GENOMIC DNA]</scope>
    <source>
        <strain evidence="7 8">K13G38</strain>
    </source>
</reference>
<dbReference type="PANTHER" id="PTHR13748">
    <property type="entry name" value="COBW-RELATED"/>
    <property type="match status" value="1"/>
</dbReference>